<reference evidence="11" key="1">
    <citation type="submission" date="2022-08" db="EMBL/GenBank/DDBJ databases">
        <authorList>
            <person name="Gutierrez-Valencia J."/>
        </authorList>
    </citation>
    <scope>NUCLEOTIDE SEQUENCE</scope>
</reference>
<name>A0AAV0LYS9_9ROSI</name>
<evidence type="ECO:0000256" key="1">
    <source>
        <dbReference type="ARBA" id="ARBA00001971"/>
    </source>
</evidence>
<dbReference type="PRINTS" id="PR00463">
    <property type="entry name" value="EP450I"/>
</dbReference>
<organism evidence="11 12">
    <name type="scientific">Linum tenue</name>
    <dbReference type="NCBI Taxonomy" id="586396"/>
    <lineage>
        <taxon>Eukaryota</taxon>
        <taxon>Viridiplantae</taxon>
        <taxon>Streptophyta</taxon>
        <taxon>Embryophyta</taxon>
        <taxon>Tracheophyta</taxon>
        <taxon>Spermatophyta</taxon>
        <taxon>Magnoliopsida</taxon>
        <taxon>eudicotyledons</taxon>
        <taxon>Gunneridae</taxon>
        <taxon>Pentapetalae</taxon>
        <taxon>rosids</taxon>
        <taxon>fabids</taxon>
        <taxon>Malpighiales</taxon>
        <taxon>Linaceae</taxon>
        <taxon>Linum</taxon>
    </lineage>
</organism>
<dbReference type="GO" id="GO:0005506">
    <property type="term" value="F:iron ion binding"/>
    <property type="evidence" value="ECO:0007669"/>
    <property type="project" value="InterPro"/>
</dbReference>
<dbReference type="Pfam" id="PF00067">
    <property type="entry name" value="p450"/>
    <property type="match status" value="1"/>
</dbReference>
<comment type="caution">
    <text evidence="11">The sequence shown here is derived from an EMBL/GenBank/DDBJ whole genome shotgun (WGS) entry which is preliminary data.</text>
</comment>
<keyword evidence="3 8" id="KW-0349">Heme</keyword>
<keyword evidence="5 9" id="KW-0560">Oxidoreductase</keyword>
<dbReference type="FunFam" id="1.10.630.10:FF:000043">
    <property type="entry name" value="Cytochrome P450 99A2"/>
    <property type="match status" value="1"/>
</dbReference>
<dbReference type="SUPFAM" id="SSF48264">
    <property type="entry name" value="Cytochrome P450"/>
    <property type="match status" value="1"/>
</dbReference>
<feature type="transmembrane region" description="Helical" evidence="10">
    <location>
        <begin position="6"/>
        <end position="27"/>
    </location>
</feature>
<evidence type="ECO:0000313" key="11">
    <source>
        <dbReference type="EMBL" id="CAI0439173.1"/>
    </source>
</evidence>
<accession>A0AAV0LYS9</accession>
<keyword evidence="12" id="KW-1185">Reference proteome</keyword>
<sequence length="520" mass="58025">MIISCSSFDISFLLALTIILVITLFILKQKLSKTAVSNLPPGPRKLPIIGNIHQMAGDQPHRRLTDLARKHGSDVMSLQLGELSHIVISTPEAAKLVMKTHDVAFASRPYLLAADVLYYGCKDIAFAPYGDHWRQMRKLCTLELLSARRVESFRRIREEEVSNLVASLTAAAVASLTRFAAAGKPVDLTRMVSTVTSAITSRAAFGAAFGKAQELTDAFMMVVENISDVLAGFTISDLYPSLKFLPSLTGFKAKLEKMHKASDFVLDQIIDEHKSRRKGGDGGKEDLVDVLLNLQEKQNLGVPITMEVVKAITLEIFLAGIETSTTTIEWTMSEMMNDSRVLQKAQQEVRQIFGGDSKNHFDETGLHRLKYLDMVIDESLRLHPPVPLLAPRENRDQEVGFGSYEVPINTNVIVNAWAINRDSRYWTDAERFFPERFIECTTDYKGNYFQFIPFGAGRRMCPGVSFGLAIVKLILANLLFHFDWTLPDGQKSVNMTESFGVTLRRQHALHLIPVSHGGVP</sequence>
<keyword evidence="6 8" id="KW-0408">Iron</keyword>
<evidence type="ECO:0000256" key="3">
    <source>
        <dbReference type="ARBA" id="ARBA00022617"/>
    </source>
</evidence>
<evidence type="ECO:0000256" key="5">
    <source>
        <dbReference type="ARBA" id="ARBA00023002"/>
    </source>
</evidence>
<dbReference type="GO" id="GO:0016705">
    <property type="term" value="F:oxidoreductase activity, acting on paired donors, with incorporation or reduction of molecular oxygen"/>
    <property type="evidence" value="ECO:0007669"/>
    <property type="project" value="InterPro"/>
</dbReference>
<keyword evidence="10" id="KW-0472">Membrane</keyword>
<dbReference type="AlphaFoldDB" id="A0AAV0LYS9"/>
<evidence type="ECO:0000256" key="10">
    <source>
        <dbReference type="SAM" id="Phobius"/>
    </source>
</evidence>
<gene>
    <name evidence="11" type="ORF">LITE_LOCUS26053</name>
</gene>
<dbReference type="PROSITE" id="PS00086">
    <property type="entry name" value="CYTOCHROME_P450"/>
    <property type="match status" value="1"/>
</dbReference>
<evidence type="ECO:0000256" key="4">
    <source>
        <dbReference type="ARBA" id="ARBA00022723"/>
    </source>
</evidence>
<keyword evidence="7 9" id="KW-0503">Monooxygenase</keyword>
<dbReference type="GO" id="GO:0004497">
    <property type="term" value="F:monooxygenase activity"/>
    <property type="evidence" value="ECO:0007669"/>
    <property type="project" value="UniProtKB-KW"/>
</dbReference>
<comment type="similarity">
    <text evidence="2 9">Belongs to the cytochrome P450 family.</text>
</comment>
<dbReference type="PRINTS" id="PR00385">
    <property type="entry name" value="P450"/>
</dbReference>
<dbReference type="Proteomes" id="UP001154282">
    <property type="component" value="Unassembled WGS sequence"/>
</dbReference>
<dbReference type="InterPro" id="IPR036396">
    <property type="entry name" value="Cyt_P450_sf"/>
</dbReference>
<dbReference type="Gene3D" id="1.10.630.10">
    <property type="entry name" value="Cytochrome P450"/>
    <property type="match status" value="1"/>
</dbReference>
<dbReference type="PANTHER" id="PTHR47955">
    <property type="entry name" value="CYTOCHROME P450 FAMILY 71 PROTEIN"/>
    <property type="match status" value="1"/>
</dbReference>
<dbReference type="InterPro" id="IPR001128">
    <property type="entry name" value="Cyt_P450"/>
</dbReference>
<proteinExistence type="inferred from homology"/>
<dbReference type="EMBL" id="CAMGYJ010000006">
    <property type="protein sequence ID" value="CAI0439173.1"/>
    <property type="molecule type" value="Genomic_DNA"/>
</dbReference>
<evidence type="ECO:0000256" key="7">
    <source>
        <dbReference type="ARBA" id="ARBA00023033"/>
    </source>
</evidence>
<dbReference type="InterPro" id="IPR002401">
    <property type="entry name" value="Cyt_P450_E_grp-I"/>
</dbReference>
<evidence type="ECO:0000256" key="6">
    <source>
        <dbReference type="ARBA" id="ARBA00023004"/>
    </source>
</evidence>
<evidence type="ECO:0008006" key="13">
    <source>
        <dbReference type="Google" id="ProtNLM"/>
    </source>
</evidence>
<protein>
    <recommendedName>
        <fullName evidence="13">Cytochrome P450</fullName>
    </recommendedName>
</protein>
<feature type="binding site" description="axial binding residue" evidence="8">
    <location>
        <position position="461"/>
    </location>
    <ligand>
        <name>heme</name>
        <dbReference type="ChEBI" id="CHEBI:30413"/>
    </ligand>
    <ligandPart>
        <name>Fe</name>
        <dbReference type="ChEBI" id="CHEBI:18248"/>
    </ligandPart>
</feature>
<evidence type="ECO:0000256" key="8">
    <source>
        <dbReference type="PIRSR" id="PIRSR602401-1"/>
    </source>
</evidence>
<keyword evidence="4 8" id="KW-0479">Metal-binding</keyword>
<dbReference type="CDD" id="cd11072">
    <property type="entry name" value="CYP71-like"/>
    <property type="match status" value="1"/>
</dbReference>
<evidence type="ECO:0000313" key="12">
    <source>
        <dbReference type="Proteomes" id="UP001154282"/>
    </source>
</evidence>
<comment type="cofactor">
    <cofactor evidence="1 8">
        <name>heme</name>
        <dbReference type="ChEBI" id="CHEBI:30413"/>
    </cofactor>
</comment>
<dbReference type="PANTHER" id="PTHR47955:SF8">
    <property type="entry name" value="CYTOCHROME P450 71D11-LIKE"/>
    <property type="match status" value="1"/>
</dbReference>
<keyword evidence="10" id="KW-1133">Transmembrane helix</keyword>
<dbReference type="InterPro" id="IPR017972">
    <property type="entry name" value="Cyt_P450_CS"/>
</dbReference>
<evidence type="ECO:0000256" key="9">
    <source>
        <dbReference type="RuleBase" id="RU000461"/>
    </source>
</evidence>
<keyword evidence="10" id="KW-0812">Transmembrane</keyword>
<dbReference type="GO" id="GO:0020037">
    <property type="term" value="F:heme binding"/>
    <property type="evidence" value="ECO:0007669"/>
    <property type="project" value="InterPro"/>
</dbReference>
<evidence type="ECO:0000256" key="2">
    <source>
        <dbReference type="ARBA" id="ARBA00010617"/>
    </source>
</evidence>